<dbReference type="InterPro" id="IPR016715">
    <property type="entry name" value="PAF_acetylhydro_eukaryote"/>
</dbReference>
<comment type="catalytic activity">
    <reaction evidence="13">
        <text>1-hexadecanoyl-2-acetyl-sn-glycero-3-phosphocholine + H2O = 1-hexadecanoyl-sn-glycero-3-phosphocholine + acetate + H(+)</text>
        <dbReference type="Rhea" id="RHEA:41203"/>
        <dbReference type="ChEBI" id="CHEBI:15377"/>
        <dbReference type="ChEBI" id="CHEBI:15378"/>
        <dbReference type="ChEBI" id="CHEBI:30089"/>
        <dbReference type="ChEBI" id="CHEBI:72998"/>
        <dbReference type="ChEBI" id="CHEBI:75219"/>
    </reaction>
    <physiologicalReaction direction="left-to-right" evidence="13">
        <dbReference type="Rhea" id="RHEA:41204"/>
    </physiologicalReaction>
</comment>
<evidence type="ECO:0000256" key="22">
    <source>
        <dbReference type="ARBA" id="ARBA00048471"/>
    </source>
</evidence>
<keyword evidence="8 27" id="KW-0442">Lipid degradation</keyword>
<dbReference type="GO" id="GO:0034638">
    <property type="term" value="P:phosphatidylcholine catabolic process"/>
    <property type="evidence" value="ECO:0007669"/>
    <property type="project" value="Ensembl"/>
</dbReference>
<dbReference type="PANTHER" id="PTHR10272:SF12">
    <property type="entry name" value="PLATELET-ACTIVATING FACTOR ACETYLHYDROLASE"/>
    <property type="match status" value="1"/>
</dbReference>
<comment type="catalytic activity">
    <reaction evidence="23">
        <text>1-hexadecanoyl-2-(10-hydroperoxy-8E-octadecenoyl)-sn-glycero-3-phosphocholine + H2O = 10-hydroperoxy-(8E)-octadecenoate + 1-hexadecanoyl-sn-glycero-3-phosphocholine + H(+)</text>
        <dbReference type="Rhea" id="RHEA:41155"/>
        <dbReference type="ChEBI" id="CHEBI:15377"/>
        <dbReference type="ChEBI" id="CHEBI:15378"/>
        <dbReference type="ChEBI" id="CHEBI:72998"/>
        <dbReference type="ChEBI" id="CHEBI:77749"/>
        <dbReference type="ChEBI" id="CHEBI:77755"/>
    </reaction>
    <physiologicalReaction direction="left-to-right" evidence="23">
        <dbReference type="Rhea" id="RHEA:41156"/>
    </physiologicalReaction>
</comment>
<sequence>MHYNDAGATPHIVLGAWQNLCCRVMGSHGSVKWTSEAQLSVSGKVGIWIYCYLSLTSKLMFHKLQSVMSAAGSGHSKIPKGNGSYPVGCTDLMFGYGNESVFVRLYYPAQDQGRLDTVWIPNKEYFLGLSIFLGTPSIVGNILHLLYGSLTTPASWNSPLRTGEKYPLIVFSHGLGAFRTIYSAIGIGLASNGFIVATVEHRDRSASATYFFEDQVAAKVENRSWLYLRKVKQEESESVRKEQVQQRARECSRALSAILDIEHGDPKENVLGSAFDMKQLKDAIDETKIALMGHSFGGATVLQALSEDQRFRCGVALDPWMYPVNEELYSRTLQPLLFINSAKFQTPKDIAKMKKFYQPDKERKMITIKGSVHQNFDDFTFVTGKIIGNKLTLKGEIDSRVAIDLTNKASMAFLQKHLGLQKDFDQWDPLVEGDDENLIPGSPFDAVTQAPAQQHSPGSQTQN</sequence>
<feature type="active site" description="Charge relay system" evidence="28">
    <location>
        <position position="373"/>
    </location>
</feature>
<evidence type="ECO:0000256" key="3">
    <source>
        <dbReference type="ARBA" id="ARBA00013201"/>
    </source>
</evidence>
<dbReference type="Ensembl" id="ENSMSIT00000036287.1">
    <property type="protein sequence ID" value="ENSMSIP00000028788.1"/>
    <property type="gene ID" value="ENSMSIG00000024173.1"/>
</dbReference>
<evidence type="ECO:0000256" key="9">
    <source>
        <dbReference type="ARBA" id="ARBA00023098"/>
    </source>
</evidence>
<evidence type="ECO:0000256" key="2">
    <source>
        <dbReference type="ARBA" id="ARBA00010701"/>
    </source>
</evidence>
<evidence type="ECO:0000256" key="5">
    <source>
        <dbReference type="ARBA" id="ARBA00022668"/>
    </source>
</evidence>
<reference evidence="30" key="2">
    <citation type="submission" date="2025-09" db="UniProtKB">
        <authorList>
            <consortium name="Ensembl"/>
        </authorList>
    </citation>
    <scope>IDENTIFICATION</scope>
</reference>
<keyword evidence="6" id="KW-0732">Signal</keyword>
<keyword evidence="10" id="KW-0325">Glycoprotein</keyword>
<evidence type="ECO:0000256" key="8">
    <source>
        <dbReference type="ARBA" id="ARBA00022963"/>
    </source>
</evidence>
<keyword evidence="4" id="KW-0964">Secreted</keyword>
<dbReference type="PIRSF" id="PIRSF018169">
    <property type="entry name" value="PAF_acetylhydrolase"/>
    <property type="match status" value="1"/>
</dbReference>
<dbReference type="GO" id="GO:0034362">
    <property type="term" value="C:low-density lipoprotein particle"/>
    <property type="evidence" value="ECO:0007669"/>
    <property type="project" value="Ensembl"/>
</dbReference>
<evidence type="ECO:0000256" key="1">
    <source>
        <dbReference type="ARBA" id="ARBA00004239"/>
    </source>
</evidence>
<keyword evidence="5" id="KW-1208">Phospholipid metabolism</keyword>
<dbReference type="GeneTree" id="ENSGT00390000005233"/>
<dbReference type="GO" id="GO:0003847">
    <property type="term" value="F:1-alkyl-2-acetylglycerophosphocholine esterase activity"/>
    <property type="evidence" value="ECO:0007669"/>
    <property type="project" value="UniProtKB-UniRule"/>
</dbReference>
<accession>A0A8C6HXR6</accession>
<keyword evidence="7 27" id="KW-0378">Hydrolase</keyword>
<protein>
    <recommendedName>
        <fullName evidence="17 27">Platelet-activating factor acetylhydrolase</fullName>
        <ecNumber evidence="3 27">3.1.1.47</ecNumber>
    </recommendedName>
</protein>
<comment type="catalytic activity">
    <reaction evidence="18">
        <text>1-hexadecanoyl-2-(5-oxopentanoyl)-sn-glycero-3-phosphocholine + H2O = 5-oxopentanoate + 1-hexadecanoyl-sn-glycero-3-phosphocholine + H(+)</text>
        <dbReference type="Rhea" id="RHEA:40483"/>
        <dbReference type="ChEBI" id="CHEBI:15377"/>
        <dbReference type="ChEBI" id="CHEBI:15378"/>
        <dbReference type="ChEBI" id="CHEBI:16120"/>
        <dbReference type="ChEBI" id="CHEBI:72998"/>
        <dbReference type="ChEBI" id="CHEBI:77890"/>
    </reaction>
    <physiologicalReaction direction="left-to-right" evidence="18">
        <dbReference type="Rhea" id="RHEA:40484"/>
    </physiologicalReaction>
</comment>
<dbReference type="GO" id="GO:0034374">
    <property type="term" value="P:low-density lipoprotein particle remodeling"/>
    <property type="evidence" value="ECO:0007669"/>
    <property type="project" value="Ensembl"/>
</dbReference>
<evidence type="ECO:0000256" key="15">
    <source>
        <dbReference type="ARBA" id="ARBA00036806"/>
    </source>
</evidence>
<evidence type="ECO:0000256" key="18">
    <source>
        <dbReference type="ARBA" id="ARBA00047611"/>
    </source>
</evidence>
<dbReference type="GO" id="GO:0090026">
    <property type="term" value="P:positive regulation of monocyte chemotaxis"/>
    <property type="evidence" value="ECO:0007669"/>
    <property type="project" value="Ensembl"/>
</dbReference>
<evidence type="ECO:0000256" key="13">
    <source>
        <dbReference type="ARBA" id="ARBA00036422"/>
    </source>
</evidence>
<comment type="catalytic activity">
    <reaction evidence="21">
        <text>1-hexadecanoyl-2-(9-oxononanoyl)-sn-glycero-3-phosphocholine + H2O = 9-oxononanoate + 1-hexadecanoyl-sn-glycero-3-phosphocholine + H(+)</text>
        <dbReference type="Rhea" id="RHEA:41179"/>
        <dbReference type="ChEBI" id="CHEBI:15377"/>
        <dbReference type="ChEBI" id="CHEBI:15378"/>
        <dbReference type="ChEBI" id="CHEBI:61042"/>
        <dbReference type="ChEBI" id="CHEBI:72998"/>
        <dbReference type="ChEBI" id="CHEBI:77812"/>
    </reaction>
    <physiologicalReaction direction="left-to-right" evidence="21">
        <dbReference type="Rhea" id="RHEA:41180"/>
    </physiologicalReaction>
</comment>
<dbReference type="GO" id="GO:0005543">
    <property type="term" value="F:phospholipid binding"/>
    <property type="evidence" value="ECO:0007669"/>
    <property type="project" value="Ensembl"/>
</dbReference>
<evidence type="ECO:0000256" key="11">
    <source>
        <dbReference type="ARBA" id="ARBA00023721"/>
    </source>
</evidence>
<comment type="catalytic activity">
    <reaction evidence="25">
        <text>1-hexadecanoyl-2-pentanoyl-sn-glycero-3-phosphocholine + H2O = pentanoate + 1-hexadecanoyl-sn-glycero-3-phosphocholine + H(+)</text>
        <dbReference type="Rhea" id="RHEA:41199"/>
        <dbReference type="ChEBI" id="CHEBI:15377"/>
        <dbReference type="ChEBI" id="CHEBI:15378"/>
        <dbReference type="ChEBI" id="CHEBI:31011"/>
        <dbReference type="ChEBI" id="CHEBI:72998"/>
        <dbReference type="ChEBI" id="CHEBI:77833"/>
    </reaction>
    <physiologicalReaction direction="left-to-right" evidence="25">
        <dbReference type="Rhea" id="RHEA:41200"/>
    </physiologicalReaction>
</comment>
<dbReference type="PANTHER" id="PTHR10272">
    <property type="entry name" value="PLATELET-ACTIVATING FACTOR ACETYLHYDROLASE"/>
    <property type="match status" value="1"/>
</dbReference>
<evidence type="ECO:0000256" key="17">
    <source>
        <dbReference type="ARBA" id="ARBA00041198"/>
    </source>
</evidence>
<dbReference type="Proteomes" id="UP000694415">
    <property type="component" value="Unplaced"/>
</dbReference>
<dbReference type="GO" id="GO:0034364">
    <property type="term" value="C:high-density lipoprotein particle"/>
    <property type="evidence" value="ECO:0007669"/>
    <property type="project" value="Ensembl"/>
</dbReference>
<name>A0A8C6HXR6_MUSSI</name>
<dbReference type="AlphaFoldDB" id="A0A8C6HXR6"/>
<dbReference type="Gene3D" id="3.40.50.1820">
    <property type="entry name" value="alpha/beta hydrolase"/>
    <property type="match status" value="1"/>
</dbReference>
<comment type="catalytic activity">
    <reaction evidence="22">
        <text>1-hexadecanoyl-2-glutaroyl-sn-glycero-3-phosphocholine + H2O = glutarate + 1-hexadecanoyl-sn-glycero-3-phosphocholine + H(+)</text>
        <dbReference type="Rhea" id="RHEA:41159"/>
        <dbReference type="ChEBI" id="CHEBI:15377"/>
        <dbReference type="ChEBI" id="CHEBI:15378"/>
        <dbReference type="ChEBI" id="CHEBI:30921"/>
        <dbReference type="ChEBI" id="CHEBI:72998"/>
        <dbReference type="ChEBI" id="CHEBI:77756"/>
    </reaction>
    <physiologicalReaction direction="left-to-right" evidence="22">
        <dbReference type="Rhea" id="RHEA:41160"/>
    </physiologicalReaction>
</comment>
<evidence type="ECO:0000256" key="27">
    <source>
        <dbReference type="PIRNR" id="PIRNR018169"/>
    </source>
</evidence>
<comment type="catalytic activity">
    <reaction evidence="11">
        <text>1-O-hexadecyl-2-acetyl-sn-glycero-3-phosphocholine + H2O = 1-O-hexadecyl-sn-glycero-3-phosphocholine + acetate + H(+)</text>
        <dbReference type="Rhea" id="RHEA:40479"/>
        <dbReference type="ChEBI" id="CHEBI:15377"/>
        <dbReference type="ChEBI" id="CHEBI:15378"/>
        <dbReference type="ChEBI" id="CHEBI:30089"/>
        <dbReference type="ChEBI" id="CHEBI:44811"/>
        <dbReference type="ChEBI" id="CHEBI:64496"/>
    </reaction>
    <physiologicalReaction direction="left-to-right" evidence="11">
        <dbReference type="Rhea" id="RHEA:40480"/>
    </physiologicalReaction>
</comment>
<keyword evidence="5" id="KW-0595">Phospholipid degradation</keyword>
<dbReference type="GO" id="GO:0034441">
    <property type="term" value="P:plasma lipoprotein particle oxidation"/>
    <property type="evidence" value="ECO:0007669"/>
    <property type="project" value="Ensembl"/>
</dbReference>
<evidence type="ECO:0000313" key="30">
    <source>
        <dbReference type="Ensembl" id="ENSMSIP00000028788.1"/>
    </source>
</evidence>
<evidence type="ECO:0000256" key="4">
    <source>
        <dbReference type="ARBA" id="ARBA00022525"/>
    </source>
</evidence>
<organism evidence="30 31">
    <name type="scientific">Mus spicilegus</name>
    <name type="common">Mound-building mouse</name>
    <dbReference type="NCBI Taxonomy" id="10103"/>
    <lineage>
        <taxon>Eukaryota</taxon>
        <taxon>Metazoa</taxon>
        <taxon>Chordata</taxon>
        <taxon>Craniata</taxon>
        <taxon>Vertebrata</taxon>
        <taxon>Euteleostomi</taxon>
        <taxon>Mammalia</taxon>
        <taxon>Eutheria</taxon>
        <taxon>Euarchontoglires</taxon>
        <taxon>Glires</taxon>
        <taxon>Rodentia</taxon>
        <taxon>Myomorpha</taxon>
        <taxon>Muroidea</taxon>
        <taxon>Muridae</taxon>
        <taxon>Murinae</taxon>
        <taxon>Mus</taxon>
        <taxon>Mus</taxon>
    </lineage>
</organism>
<dbReference type="SUPFAM" id="SSF53474">
    <property type="entry name" value="alpha/beta-Hydrolases"/>
    <property type="match status" value="1"/>
</dbReference>
<evidence type="ECO:0000256" key="24">
    <source>
        <dbReference type="ARBA" id="ARBA00048886"/>
    </source>
</evidence>
<dbReference type="GO" id="GO:0034440">
    <property type="term" value="P:lipid oxidation"/>
    <property type="evidence" value="ECO:0007669"/>
    <property type="project" value="Ensembl"/>
</dbReference>
<evidence type="ECO:0000256" key="16">
    <source>
        <dbReference type="ARBA" id="ARBA00036871"/>
    </source>
</evidence>
<comment type="catalytic activity">
    <reaction evidence="14">
        <text>1-O-decyl-2-acetyl-sn-glycero-3-phosphocholine + H2O = 1-O-decyl-sn-glycero-3-phosphocholine + acetate + H(+)</text>
        <dbReference type="Rhea" id="RHEA:41376"/>
        <dbReference type="ChEBI" id="CHEBI:15377"/>
        <dbReference type="ChEBI" id="CHEBI:15378"/>
        <dbReference type="ChEBI" id="CHEBI:30089"/>
        <dbReference type="ChEBI" id="CHEBI:78108"/>
        <dbReference type="ChEBI" id="CHEBI:78109"/>
    </reaction>
    <physiologicalReaction direction="left-to-right" evidence="14">
        <dbReference type="Rhea" id="RHEA:41377"/>
    </physiologicalReaction>
</comment>
<evidence type="ECO:0000256" key="7">
    <source>
        <dbReference type="ARBA" id="ARBA00022801"/>
    </source>
</evidence>
<dbReference type="EC" id="3.1.1.47" evidence="3 27"/>
<dbReference type="GO" id="GO:0047499">
    <property type="term" value="F:calcium-independent phospholipase A2 activity"/>
    <property type="evidence" value="ECO:0007669"/>
    <property type="project" value="Ensembl"/>
</dbReference>
<evidence type="ECO:0000256" key="6">
    <source>
        <dbReference type="ARBA" id="ARBA00022729"/>
    </source>
</evidence>
<evidence type="ECO:0000256" key="28">
    <source>
        <dbReference type="PIRSR" id="PIRSR018169-1"/>
    </source>
</evidence>
<keyword evidence="9 27" id="KW-0443">Lipid metabolism</keyword>
<proteinExistence type="inferred from homology"/>
<evidence type="ECO:0000256" key="21">
    <source>
        <dbReference type="ARBA" id="ARBA00048288"/>
    </source>
</evidence>
<comment type="catalytic activity">
    <reaction evidence="20">
        <text>1-hexadecanoyl-2-propionyl-sn-glycero-3-phosphocholine + H2O = propanoate + 1-hexadecanoyl-sn-glycero-3-phosphocholine + H(+)</text>
        <dbReference type="Rhea" id="RHEA:41191"/>
        <dbReference type="ChEBI" id="CHEBI:15377"/>
        <dbReference type="ChEBI" id="CHEBI:15378"/>
        <dbReference type="ChEBI" id="CHEBI:17272"/>
        <dbReference type="ChEBI" id="CHEBI:72998"/>
        <dbReference type="ChEBI" id="CHEBI:77831"/>
    </reaction>
    <physiologicalReaction direction="left-to-right" evidence="20">
        <dbReference type="Rhea" id="RHEA:41192"/>
    </physiologicalReaction>
</comment>
<feature type="active site" description="Charge relay system" evidence="28">
    <location>
        <position position="318"/>
    </location>
</feature>
<comment type="catalytic activity">
    <reaction evidence="19">
        <text>a 1-O-alkyl-2-acetyl-sn-glycero-3-phosphocholine + H2O = a 1-O-alkyl-sn-glycero-3-phosphocholine + acetate + H(+)</text>
        <dbReference type="Rhea" id="RHEA:17777"/>
        <dbReference type="ChEBI" id="CHEBI:15377"/>
        <dbReference type="ChEBI" id="CHEBI:15378"/>
        <dbReference type="ChEBI" id="CHEBI:30089"/>
        <dbReference type="ChEBI" id="CHEBI:30909"/>
        <dbReference type="ChEBI" id="CHEBI:36707"/>
        <dbReference type="EC" id="3.1.1.47"/>
    </reaction>
    <physiologicalReaction direction="left-to-right" evidence="19">
        <dbReference type="Rhea" id="RHEA:17778"/>
    </physiologicalReaction>
</comment>
<comment type="similarity">
    <text evidence="2">Belongs to the AB hydrolase superfamily. Lipase family.</text>
</comment>
<dbReference type="Pfam" id="PF03403">
    <property type="entry name" value="PAF-AH_p_II"/>
    <property type="match status" value="1"/>
</dbReference>
<evidence type="ECO:0000256" key="19">
    <source>
        <dbReference type="ARBA" id="ARBA00048078"/>
    </source>
</evidence>
<dbReference type="InterPro" id="IPR029058">
    <property type="entry name" value="AB_hydrolase_fold"/>
</dbReference>
<evidence type="ECO:0000256" key="20">
    <source>
        <dbReference type="ARBA" id="ARBA00048106"/>
    </source>
</evidence>
<evidence type="ECO:0000313" key="31">
    <source>
        <dbReference type="Proteomes" id="UP000694415"/>
    </source>
</evidence>
<evidence type="ECO:0000256" key="29">
    <source>
        <dbReference type="SAM" id="MobiDB-lite"/>
    </source>
</evidence>
<feature type="compositionally biased region" description="Polar residues" evidence="29">
    <location>
        <begin position="450"/>
        <end position="463"/>
    </location>
</feature>
<dbReference type="GO" id="GO:0062234">
    <property type="term" value="P:platelet activating factor catabolic process"/>
    <property type="evidence" value="ECO:0007669"/>
    <property type="project" value="Ensembl"/>
</dbReference>
<comment type="catalytic activity">
    <reaction evidence="24">
        <text>1-hexadecanoyl-2-[9-hydroperoxy-(10E-octadecenoyl)]-sn-glycero-3-phosphocholine + H2O = 9-hydroperoxy-10E-octadecenoate + 1-hexadecanoyl-sn-glycero-3-phosphocholine + H(+)</text>
        <dbReference type="Rhea" id="RHEA:41151"/>
        <dbReference type="ChEBI" id="CHEBI:15377"/>
        <dbReference type="ChEBI" id="CHEBI:15378"/>
        <dbReference type="ChEBI" id="CHEBI:72998"/>
        <dbReference type="ChEBI" id="CHEBI:77753"/>
        <dbReference type="ChEBI" id="CHEBI:77754"/>
    </reaction>
    <physiologicalReaction direction="left-to-right" evidence="24">
        <dbReference type="Rhea" id="RHEA:41152"/>
    </physiologicalReaction>
</comment>
<feature type="region of interest" description="Disordered" evidence="29">
    <location>
        <begin position="438"/>
        <end position="463"/>
    </location>
</feature>
<comment type="catalytic activity">
    <reaction evidence="26">
        <text>1-hexadecanoyl-2-butanoyl-sn-glycero-3-phosphocholine + H2O = butanoate + 1-hexadecanoyl-sn-glycero-3-phosphocholine + H(+)</text>
        <dbReference type="Rhea" id="RHEA:41195"/>
        <dbReference type="ChEBI" id="CHEBI:15377"/>
        <dbReference type="ChEBI" id="CHEBI:15378"/>
        <dbReference type="ChEBI" id="CHEBI:17968"/>
        <dbReference type="ChEBI" id="CHEBI:72998"/>
        <dbReference type="ChEBI" id="CHEBI:77832"/>
    </reaction>
    <physiologicalReaction direction="left-to-right" evidence="26">
        <dbReference type="Rhea" id="RHEA:41196"/>
    </physiologicalReaction>
</comment>
<comment type="catalytic activity">
    <reaction evidence="12">
        <text>1-O-tetradecyl-2-acetyl-sn-glycero-3-phosphocholine + H2O = 1-O-tetradecyl-sn-glycero-3-phosphocholine + acetate + H(+)</text>
        <dbReference type="Rhea" id="RHEA:41368"/>
        <dbReference type="ChEBI" id="CHEBI:15377"/>
        <dbReference type="ChEBI" id="CHEBI:15378"/>
        <dbReference type="ChEBI" id="CHEBI:30089"/>
        <dbReference type="ChEBI" id="CHEBI:78101"/>
        <dbReference type="ChEBI" id="CHEBI:78102"/>
    </reaction>
    <physiologicalReaction direction="left-to-right" evidence="12">
        <dbReference type="Rhea" id="RHEA:41369"/>
    </physiologicalReaction>
</comment>
<evidence type="ECO:0000256" key="14">
    <source>
        <dbReference type="ARBA" id="ARBA00036628"/>
    </source>
</evidence>
<evidence type="ECO:0000256" key="26">
    <source>
        <dbReference type="ARBA" id="ARBA00049210"/>
    </source>
</evidence>
<keyword evidence="31" id="KW-1185">Reference proteome</keyword>
<evidence type="ECO:0000256" key="25">
    <source>
        <dbReference type="ARBA" id="ARBA00049093"/>
    </source>
</evidence>
<comment type="catalytic activity">
    <reaction evidence="15">
        <text>1-O-dodecyl-2-acetyl-sn-glycero-3-phosphocholine + H2O = 1-O-dodecyl-sn-glycero-3-phosphocholine + acetate + H(+)</text>
        <dbReference type="Rhea" id="RHEA:41372"/>
        <dbReference type="ChEBI" id="CHEBI:15377"/>
        <dbReference type="ChEBI" id="CHEBI:15378"/>
        <dbReference type="ChEBI" id="CHEBI:30089"/>
        <dbReference type="ChEBI" id="CHEBI:78103"/>
        <dbReference type="ChEBI" id="CHEBI:78104"/>
    </reaction>
    <physiologicalReaction direction="left-to-right" evidence="15">
        <dbReference type="Rhea" id="RHEA:41373"/>
    </physiologicalReaction>
</comment>
<comment type="subcellular location">
    <subcellularLocation>
        <location evidence="1">Secreted</location>
        <location evidence="1">Extracellular space</location>
    </subcellularLocation>
</comment>
<evidence type="ECO:0000256" key="23">
    <source>
        <dbReference type="ARBA" id="ARBA00048485"/>
    </source>
</evidence>
<feature type="active site" description="Nucleophile" evidence="28">
    <location>
        <position position="295"/>
    </location>
</feature>
<reference evidence="30" key="1">
    <citation type="submission" date="2025-08" db="UniProtKB">
        <authorList>
            <consortium name="Ensembl"/>
        </authorList>
    </citation>
    <scope>IDENTIFICATION</scope>
</reference>
<comment type="catalytic activity">
    <reaction evidence="16">
        <text>1-O-octadecyl-2-acetyl-sn-glycero-3-phosphocholine + H2O = 1-O-octadecyl-sn-glycero-3-phosphocholine + acetate + H(+)</text>
        <dbReference type="Rhea" id="RHEA:41183"/>
        <dbReference type="ChEBI" id="CHEBI:15377"/>
        <dbReference type="ChEBI" id="CHEBI:15378"/>
        <dbReference type="ChEBI" id="CHEBI:30089"/>
        <dbReference type="ChEBI" id="CHEBI:52450"/>
        <dbReference type="ChEBI" id="CHEBI:75216"/>
    </reaction>
    <physiologicalReaction direction="left-to-right" evidence="16">
        <dbReference type="Rhea" id="RHEA:41184"/>
    </physiologicalReaction>
</comment>
<evidence type="ECO:0000256" key="12">
    <source>
        <dbReference type="ARBA" id="ARBA00036371"/>
    </source>
</evidence>
<evidence type="ECO:0000256" key="10">
    <source>
        <dbReference type="ARBA" id="ARBA00023180"/>
    </source>
</evidence>
<dbReference type="FunFam" id="3.40.50.1820:FF:000062">
    <property type="entry name" value="Platelet-activating factor acetylhydrolase"/>
    <property type="match status" value="1"/>
</dbReference>